<dbReference type="GO" id="GO:0000160">
    <property type="term" value="P:phosphorelay signal transduction system"/>
    <property type="evidence" value="ECO:0007669"/>
    <property type="project" value="InterPro"/>
</dbReference>
<dbReference type="SUPFAM" id="SSF55073">
    <property type="entry name" value="Nucleotide cyclase"/>
    <property type="match status" value="1"/>
</dbReference>
<evidence type="ECO:0000256" key="2">
    <source>
        <dbReference type="ARBA" id="ARBA00034247"/>
    </source>
</evidence>
<dbReference type="SUPFAM" id="SSF52172">
    <property type="entry name" value="CheY-like"/>
    <property type="match status" value="1"/>
</dbReference>
<dbReference type="GO" id="GO:0052621">
    <property type="term" value="F:diguanylate cyclase activity"/>
    <property type="evidence" value="ECO:0007669"/>
    <property type="project" value="UniProtKB-EC"/>
</dbReference>
<dbReference type="InterPro" id="IPR011006">
    <property type="entry name" value="CheY-like_superfamily"/>
</dbReference>
<dbReference type="InterPro" id="IPR043128">
    <property type="entry name" value="Rev_trsase/Diguanyl_cyclase"/>
</dbReference>
<dbReference type="Pfam" id="PF00990">
    <property type="entry name" value="GGDEF"/>
    <property type="match status" value="1"/>
</dbReference>
<dbReference type="Proteomes" id="UP000078390">
    <property type="component" value="Unassembled WGS sequence"/>
</dbReference>
<evidence type="ECO:0000259" key="5">
    <source>
        <dbReference type="PROSITE" id="PS50887"/>
    </source>
</evidence>
<accession>A0A179D700</accession>
<dbReference type="STRING" id="999894.TDIS_0037"/>
<dbReference type="PROSITE" id="PS50887">
    <property type="entry name" value="GGDEF"/>
    <property type="match status" value="1"/>
</dbReference>
<dbReference type="AlphaFoldDB" id="A0A179D700"/>
<evidence type="ECO:0000313" key="7">
    <source>
        <dbReference type="Proteomes" id="UP000078390"/>
    </source>
</evidence>
<proteinExistence type="predicted"/>
<dbReference type="NCBIfam" id="TIGR00254">
    <property type="entry name" value="GGDEF"/>
    <property type="match status" value="1"/>
</dbReference>
<dbReference type="EMBL" id="LWLG01000001">
    <property type="protein sequence ID" value="OAQ21519.1"/>
    <property type="molecule type" value="Genomic_DNA"/>
</dbReference>
<dbReference type="Gene3D" id="3.40.50.2300">
    <property type="match status" value="1"/>
</dbReference>
<dbReference type="InterPro" id="IPR050469">
    <property type="entry name" value="Diguanylate_Cyclase"/>
</dbReference>
<dbReference type="PANTHER" id="PTHR45138:SF9">
    <property type="entry name" value="DIGUANYLATE CYCLASE DGCM-RELATED"/>
    <property type="match status" value="1"/>
</dbReference>
<sequence>MPGGDGLTLIRKIKEISPETMILAMTGYARNYGYVDVVAAGADDLIQKPFSLEEFEARLARIIKEWILKEKLKALSIRDALTEIFNRRHFEERLQEETHRALRQGYPLCLFMIDVDHFKLYNDTRGHREGDILLKSLADILCRCTREKVDQPFRYGGDEFVVLLPHTDLEGALKVAQRILNTYRERGFNPTTLSIGIAKLIPRESARKSADDLVRRADEAMYRAKNSGGNQIEIDPESKKV</sequence>
<reference evidence="6 7" key="1">
    <citation type="submission" date="2016-04" db="EMBL/GenBank/DDBJ databases">
        <title>Genome analysis of Thermosulfurimonas dismutans, the first thermophilic sulfur-disproportionating bacterium of the phylum Thermodesulfobacteria.</title>
        <authorList>
            <person name="Mardanov A.V."/>
            <person name="Beletsky A.V."/>
            <person name="Kadnikov V.V."/>
            <person name="Slobodkin A.I."/>
            <person name="Ravin N.V."/>
        </authorList>
    </citation>
    <scope>NUCLEOTIDE SEQUENCE [LARGE SCALE GENOMIC DNA]</scope>
    <source>
        <strain evidence="6 7">S95</strain>
    </source>
</reference>
<comment type="catalytic activity">
    <reaction evidence="2">
        <text>2 GTP = 3',3'-c-di-GMP + 2 diphosphate</text>
        <dbReference type="Rhea" id="RHEA:24898"/>
        <dbReference type="ChEBI" id="CHEBI:33019"/>
        <dbReference type="ChEBI" id="CHEBI:37565"/>
        <dbReference type="ChEBI" id="CHEBI:58805"/>
        <dbReference type="EC" id="2.7.7.65"/>
    </reaction>
</comment>
<dbReference type="GO" id="GO:0005886">
    <property type="term" value="C:plasma membrane"/>
    <property type="evidence" value="ECO:0007669"/>
    <property type="project" value="TreeGrafter"/>
</dbReference>
<dbReference type="EC" id="2.7.7.65" evidence="1"/>
<dbReference type="SMART" id="SM00267">
    <property type="entry name" value="GGDEF"/>
    <property type="match status" value="1"/>
</dbReference>
<evidence type="ECO:0000256" key="3">
    <source>
        <dbReference type="PROSITE-ProRule" id="PRU00169"/>
    </source>
</evidence>
<evidence type="ECO:0000259" key="4">
    <source>
        <dbReference type="PROSITE" id="PS50110"/>
    </source>
</evidence>
<dbReference type="InterPro" id="IPR000160">
    <property type="entry name" value="GGDEF_dom"/>
</dbReference>
<dbReference type="Pfam" id="PF00072">
    <property type="entry name" value="Response_reg"/>
    <property type="match status" value="1"/>
</dbReference>
<dbReference type="PATRIC" id="fig|999894.6.peg.38"/>
<comment type="caution">
    <text evidence="6">The sequence shown here is derived from an EMBL/GenBank/DDBJ whole genome shotgun (WGS) entry which is preliminary data.</text>
</comment>
<feature type="domain" description="Response regulatory" evidence="4">
    <location>
        <begin position="1"/>
        <end position="63"/>
    </location>
</feature>
<dbReference type="InterPro" id="IPR029787">
    <property type="entry name" value="Nucleotide_cyclase"/>
</dbReference>
<name>A0A179D700_9BACT</name>
<comment type="caution">
    <text evidence="3">Lacks conserved residue(s) required for the propagation of feature annotation.</text>
</comment>
<evidence type="ECO:0000256" key="1">
    <source>
        <dbReference type="ARBA" id="ARBA00012528"/>
    </source>
</evidence>
<dbReference type="PROSITE" id="PS50110">
    <property type="entry name" value="RESPONSE_REGULATORY"/>
    <property type="match status" value="1"/>
</dbReference>
<dbReference type="CDD" id="cd01949">
    <property type="entry name" value="GGDEF"/>
    <property type="match status" value="1"/>
</dbReference>
<feature type="domain" description="GGDEF" evidence="5">
    <location>
        <begin position="106"/>
        <end position="237"/>
    </location>
</feature>
<gene>
    <name evidence="6" type="ORF">TDIS_0037</name>
</gene>
<evidence type="ECO:0000313" key="6">
    <source>
        <dbReference type="EMBL" id="OAQ21519.1"/>
    </source>
</evidence>
<dbReference type="PANTHER" id="PTHR45138">
    <property type="entry name" value="REGULATORY COMPONENTS OF SENSORY TRANSDUCTION SYSTEM"/>
    <property type="match status" value="1"/>
</dbReference>
<dbReference type="GO" id="GO:1902201">
    <property type="term" value="P:negative regulation of bacterial-type flagellum-dependent cell motility"/>
    <property type="evidence" value="ECO:0007669"/>
    <property type="project" value="TreeGrafter"/>
</dbReference>
<dbReference type="Gene3D" id="3.30.70.270">
    <property type="match status" value="1"/>
</dbReference>
<keyword evidence="7" id="KW-1185">Reference proteome</keyword>
<dbReference type="InterPro" id="IPR001789">
    <property type="entry name" value="Sig_transdc_resp-reg_receiver"/>
</dbReference>
<protein>
    <recommendedName>
        <fullName evidence="1">diguanylate cyclase</fullName>
        <ecNumber evidence="1">2.7.7.65</ecNumber>
    </recommendedName>
</protein>
<dbReference type="GO" id="GO:0043709">
    <property type="term" value="P:cell adhesion involved in single-species biofilm formation"/>
    <property type="evidence" value="ECO:0007669"/>
    <property type="project" value="TreeGrafter"/>
</dbReference>
<dbReference type="FunFam" id="3.30.70.270:FF:000001">
    <property type="entry name" value="Diguanylate cyclase domain protein"/>
    <property type="match status" value="1"/>
</dbReference>
<organism evidence="6 7">
    <name type="scientific">Thermosulfurimonas dismutans</name>
    <dbReference type="NCBI Taxonomy" id="999894"/>
    <lineage>
        <taxon>Bacteria</taxon>
        <taxon>Pseudomonadati</taxon>
        <taxon>Thermodesulfobacteriota</taxon>
        <taxon>Thermodesulfobacteria</taxon>
        <taxon>Thermodesulfobacteriales</taxon>
        <taxon>Thermodesulfobacteriaceae</taxon>
        <taxon>Thermosulfurimonas</taxon>
    </lineage>
</organism>